<feature type="compositionally biased region" description="Pro residues" evidence="1">
    <location>
        <begin position="209"/>
        <end position="221"/>
    </location>
</feature>
<dbReference type="EMBL" id="JAQFWP010000005">
    <property type="protein sequence ID" value="MDA2803799.1"/>
    <property type="molecule type" value="Genomic_DNA"/>
</dbReference>
<dbReference type="InterPro" id="IPR046096">
    <property type="entry name" value="DUF6114"/>
</dbReference>
<feature type="transmembrane region" description="Helical" evidence="2">
    <location>
        <begin position="85"/>
        <end position="101"/>
    </location>
</feature>
<feature type="transmembrane region" description="Helical" evidence="2">
    <location>
        <begin position="52"/>
        <end position="78"/>
    </location>
</feature>
<keyword evidence="2" id="KW-1133">Transmembrane helix</keyword>
<dbReference type="RefSeq" id="WP_270676276.1">
    <property type="nucleotide sequence ID" value="NZ_JAQFWP010000005.1"/>
</dbReference>
<protein>
    <submittedName>
        <fullName evidence="3">DUF6114 domain-containing protein</fullName>
    </submittedName>
</protein>
<sequence>MPLTSGNGRGVLRAFGEWRRTRPFWGGLLVLVAGVEMMVAPAAQSLVLPLNLVIYAGIAGISVYLIGLLLMALGVLAWVQPQQRLFYGVVGTLLSVASFVTANFGGFVIGMLLGIVGGAMVFSWSPSRPPRRRAAPRADGGGDGGDGGPAEGPGAGGEDTGGGPARAHAAVAVPLALALVLPAAAAPADGWPWDDWFGGGDGEESAPAEPGPTSSPSPSPSPSGGTGGGGQDGSDEGADDGAGEQDPGGGDEDAEEGDAEETGADPAECERRSGQDALAADEQEFLDAVEACEAADEEGTAPEVRVEQGEDRFTASNAESGLTADSLTMRGAWFGGVVEYPASDGPERYLRIVMREGDVTGGELWWRHAGGRASLALPEMNLAGRDGSTVVLHVQRMTVRILGIKLTFTPDFPPPLLLPYMVVTDVDVSRPVAEAAHLSVDGLDLMADRDGI</sequence>
<feature type="transmembrane region" description="Helical" evidence="2">
    <location>
        <begin position="23"/>
        <end position="40"/>
    </location>
</feature>
<feature type="compositionally biased region" description="Acidic residues" evidence="1">
    <location>
        <begin position="233"/>
        <end position="263"/>
    </location>
</feature>
<evidence type="ECO:0000313" key="3">
    <source>
        <dbReference type="EMBL" id="MDA2803799.1"/>
    </source>
</evidence>
<reference evidence="3" key="1">
    <citation type="submission" date="2023-01" db="EMBL/GenBank/DDBJ databases">
        <title>Draft genome sequence of Nocardiopsis sp. LSu2-4 isolated from halophytes.</title>
        <authorList>
            <person name="Duangmal K."/>
            <person name="Chantavorakit T."/>
        </authorList>
    </citation>
    <scope>NUCLEOTIDE SEQUENCE</scope>
    <source>
        <strain evidence="3">LSu2-4</strain>
    </source>
</reference>
<keyword evidence="4" id="KW-1185">Reference proteome</keyword>
<name>A0ABT4TGF9_9ACTN</name>
<dbReference type="Proteomes" id="UP001165685">
    <property type="component" value="Unassembled WGS sequence"/>
</dbReference>
<organism evidence="3 4">
    <name type="scientific">Nocardiopsis suaedae</name>
    <dbReference type="NCBI Taxonomy" id="3018444"/>
    <lineage>
        <taxon>Bacteria</taxon>
        <taxon>Bacillati</taxon>
        <taxon>Actinomycetota</taxon>
        <taxon>Actinomycetes</taxon>
        <taxon>Streptosporangiales</taxon>
        <taxon>Nocardiopsidaceae</taxon>
        <taxon>Nocardiopsis</taxon>
    </lineage>
</organism>
<gene>
    <name evidence="3" type="ORF">O4U47_04685</name>
</gene>
<feature type="compositionally biased region" description="Gly residues" evidence="1">
    <location>
        <begin position="139"/>
        <end position="164"/>
    </location>
</feature>
<evidence type="ECO:0000313" key="4">
    <source>
        <dbReference type="Proteomes" id="UP001165685"/>
    </source>
</evidence>
<evidence type="ECO:0000256" key="1">
    <source>
        <dbReference type="SAM" id="MobiDB-lite"/>
    </source>
</evidence>
<keyword evidence="2" id="KW-0472">Membrane</keyword>
<feature type="region of interest" description="Disordered" evidence="1">
    <location>
        <begin position="126"/>
        <end position="165"/>
    </location>
</feature>
<feature type="region of interest" description="Disordered" evidence="1">
    <location>
        <begin position="192"/>
        <end position="275"/>
    </location>
</feature>
<evidence type="ECO:0000256" key="2">
    <source>
        <dbReference type="SAM" id="Phobius"/>
    </source>
</evidence>
<keyword evidence="2" id="KW-0812">Transmembrane</keyword>
<accession>A0ABT4TGF9</accession>
<dbReference type="Pfam" id="PF19609">
    <property type="entry name" value="DUF6114"/>
    <property type="match status" value="1"/>
</dbReference>
<comment type="caution">
    <text evidence="3">The sequence shown here is derived from an EMBL/GenBank/DDBJ whole genome shotgun (WGS) entry which is preliminary data.</text>
</comment>
<proteinExistence type="predicted"/>